<evidence type="ECO:0000259" key="4">
    <source>
        <dbReference type="Pfam" id="PF01551"/>
    </source>
</evidence>
<keyword evidence="3" id="KW-0732">Signal</keyword>
<evidence type="ECO:0000256" key="2">
    <source>
        <dbReference type="SAM" id="MobiDB-lite"/>
    </source>
</evidence>
<keyword evidence="1" id="KW-0677">Repeat</keyword>
<dbReference type="PANTHER" id="PTHR21666">
    <property type="entry name" value="PEPTIDASE-RELATED"/>
    <property type="match status" value="1"/>
</dbReference>
<sequence>MEDKLIFKPSHLKSKVLSTLTVCGGALFLLSGNAAADDQTTDVQQPVTPQQTTNEQPNTSTVDVQTPNTYNGVAVSPQASETTQNTENYNVVPTQDNNQEVQHKEATQPQNPNNYGYLDSVSLSNNELQVSGWQATNQAADKPYHYVIAYDNTVNAELGRQQVENVSRPDVAQAYPDATNADNSGFNSTIKLNTTNEDYTNHSISVISRYSDATNGEGNHVDYWYPAFTFDQGNYAWLDDMHTENDQLHVSGWNATNQANNKDYHYVILYDTTKGRELSRQLVDETASQRPDVQKAYSNVNNAGKSGFNVTFDLSKLSFDASDQLQVISRYSNAENGEGDRVDYWFAPTSRENQGYLDSANFSNGQLVVNGWHANDASTIAPNHFLILFDQTAKKQAGVINATQIDRTDVANAFKNIQTANQSGFSGTFNADTIIPGHEYSLVSRYSTSANGNGDTGHYVDYWFNDLKFDQARYSIDSFTQNDNNGFHVTGWMASDFAINRPNAYVILLNNGKEVTRSKVTLTDRSDVAAVYPSIYNSRKSGFSTDLNVDPTSLNGELSFVLRFTSSEDGNSNYSDQYTSKYATNTGYFDTVDVTDNQIKVAGWHASTQANGKDYQFIIVLDQSGHELARQAVNTKNITRDDVQKVYPWLENSDKSGFETVVNLNDQINHKAVRLIHRFSNQANGEGNYVDYYSDLVSVHSEFQNENGSTYYYDPRTGAKQTGWANINNNNYYFDPSTGAMFTGTHTVDGKSYDFGSNGVAVENDKWGWPFPSTGEGHFSGAQLFGVNAGGQFRMNGFHDGLDFGSIDHPGAEVHAIHGGKVTQIGYTAGLDWYVLVDTGEYLTVYQEAFSNRNNIQVQVGQQINVGDVIGRRDTSHLHIGVTRQHNFNIALANSFNNNGTWLNPLDLIRNGSK</sequence>
<reference evidence="5" key="1">
    <citation type="submission" date="2015-10" db="EMBL/GenBank/DDBJ databases">
        <authorList>
            <person name="Gilbert D.G."/>
        </authorList>
    </citation>
    <scope>NUCLEOTIDE SEQUENCE</scope>
    <source>
        <strain evidence="5">Lp167-67</strain>
    </source>
</reference>
<feature type="region of interest" description="Disordered" evidence="2">
    <location>
        <begin position="40"/>
        <end position="68"/>
    </location>
</feature>
<feature type="signal peptide" evidence="3">
    <location>
        <begin position="1"/>
        <end position="36"/>
    </location>
</feature>
<protein>
    <recommendedName>
        <fullName evidence="4">M23ase beta-sheet core domain-containing protein</fullName>
    </recommendedName>
</protein>
<feature type="compositionally biased region" description="Low complexity" evidence="2">
    <location>
        <begin position="40"/>
        <end position="59"/>
    </location>
</feature>
<dbReference type="Pfam" id="PF01551">
    <property type="entry name" value="Peptidase_M23"/>
    <property type="match status" value="1"/>
</dbReference>
<dbReference type="InterPro" id="IPR050570">
    <property type="entry name" value="Cell_wall_metabolism_enzyme"/>
</dbReference>
<feature type="chain" id="PRO_5013472587" description="M23ase beta-sheet core domain-containing protein" evidence="3">
    <location>
        <begin position="37"/>
        <end position="914"/>
    </location>
</feature>
<dbReference type="OrthoDB" id="2328245at2"/>
<dbReference type="GO" id="GO:0004222">
    <property type="term" value="F:metalloendopeptidase activity"/>
    <property type="evidence" value="ECO:0007669"/>
    <property type="project" value="TreeGrafter"/>
</dbReference>
<feature type="domain" description="M23ase beta-sheet core" evidence="4">
    <location>
        <begin position="798"/>
        <end position="885"/>
    </location>
</feature>
<evidence type="ECO:0000256" key="1">
    <source>
        <dbReference type="ARBA" id="ARBA00022737"/>
    </source>
</evidence>
<gene>
    <name evidence="5" type="ORF">LRLP16767_LRLP167_00570</name>
</gene>
<dbReference type="PANTHER" id="PTHR21666:SF270">
    <property type="entry name" value="MUREIN HYDROLASE ACTIVATOR ENVC"/>
    <property type="match status" value="1"/>
</dbReference>
<organism evidence="5">
    <name type="scientific">Limosilactobacillus reuteri</name>
    <name type="common">Lactobacillus reuteri</name>
    <dbReference type="NCBI Taxonomy" id="1598"/>
    <lineage>
        <taxon>Bacteria</taxon>
        <taxon>Bacillati</taxon>
        <taxon>Bacillota</taxon>
        <taxon>Bacilli</taxon>
        <taxon>Lactobacillales</taxon>
        <taxon>Lactobacillaceae</taxon>
        <taxon>Limosilactobacillus</taxon>
    </lineage>
</organism>
<evidence type="ECO:0000313" key="5">
    <source>
        <dbReference type="EMBL" id="CUR42779.1"/>
    </source>
</evidence>
<dbReference type="AlphaFoldDB" id="A0A0U5KQK6"/>
<proteinExistence type="predicted"/>
<dbReference type="InterPro" id="IPR016047">
    <property type="entry name" value="M23ase_b-sheet_dom"/>
</dbReference>
<dbReference type="Gene3D" id="2.70.70.10">
    <property type="entry name" value="Glucose Permease (Domain IIA)"/>
    <property type="match status" value="1"/>
</dbReference>
<dbReference type="EMBL" id="LN887720">
    <property type="protein sequence ID" value="CUR42779.1"/>
    <property type="molecule type" value="Genomic_DNA"/>
</dbReference>
<dbReference type="Gene3D" id="2.10.270.10">
    <property type="entry name" value="Cholin Binding"/>
    <property type="match status" value="1"/>
</dbReference>
<dbReference type="RefSeq" id="WP_063164421.1">
    <property type="nucleotide sequence ID" value="NZ_CAKMAY010000051.1"/>
</dbReference>
<dbReference type="InterPro" id="IPR011055">
    <property type="entry name" value="Dup_hybrid_motif"/>
</dbReference>
<dbReference type="PROSITE" id="PS51170">
    <property type="entry name" value="CW"/>
    <property type="match status" value="1"/>
</dbReference>
<dbReference type="Pfam" id="PF19127">
    <property type="entry name" value="Choline_bind_3"/>
    <property type="match status" value="1"/>
</dbReference>
<name>A0A0U5KQK6_LIMRT</name>
<dbReference type="CDD" id="cd12797">
    <property type="entry name" value="M23_peptidase"/>
    <property type="match status" value="1"/>
</dbReference>
<dbReference type="InterPro" id="IPR018337">
    <property type="entry name" value="Cell_wall/Cho-bd_repeat"/>
</dbReference>
<accession>A0A0U5KQK6</accession>
<dbReference type="SUPFAM" id="SSF69360">
    <property type="entry name" value="Cell wall binding repeat"/>
    <property type="match status" value="1"/>
</dbReference>
<evidence type="ECO:0000256" key="3">
    <source>
        <dbReference type="SAM" id="SignalP"/>
    </source>
</evidence>